<feature type="transmembrane region" description="Helical" evidence="6">
    <location>
        <begin position="250"/>
        <end position="267"/>
    </location>
</feature>
<dbReference type="Pfam" id="PF02653">
    <property type="entry name" value="BPD_transp_2"/>
    <property type="match status" value="1"/>
</dbReference>
<evidence type="ECO:0000313" key="7">
    <source>
        <dbReference type="EMBL" id="HHK68667.1"/>
    </source>
</evidence>
<name>A0A7C5Q709_CALS0</name>
<keyword evidence="2" id="KW-1003">Cell membrane</keyword>
<dbReference type="GO" id="GO:0022857">
    <property type="term" value="F:transmembrane transporter activity"/>
    <property type="evidence" value="ECO:0007669"/>
    <property type="project" value="InterPro"/>
</dbReference>
<feature type="transmembrane region" description="Helical" evidence="6">
    <location>
        <begin position="128"/>
        <end position="152"/>
    </location>
</feature>
<proteinExistence type="predicted"/>
<dbReference type="PANTHER" id="PTHR43370:SF1">
    <property type="entry name" value="GUANOSINE ABC TRANSPORTER PERMEASE PROTEIN NUPQ"/>
    <property type="match status" value="1"/>
</dbReference>
<comment type="subcellular location">
    <subcellularLocation>
        <location evidence="1">Cell membrane</location>
        <topology evidence="1">Multi-pass membrane protein</topology>
    </subcellularLocation>
</comment>
<dbReference type="CDD" id="cd06580">
    <property type="entry name" value="TM_PBP1_transp_TpRbsC_like"/>
    <property type="match status" value="1"/>
</dbReference>
<evidence type="ECO:0000256" key="2">
    <source>
        <dbReference type="ARBA" id="ARBA00022475"/>
    </source>
</evidence>
<feature type="transmembrane region" description="Helical" evidence="6">
    <location>
        <begin position="172"/>
        <end position="191"/>
    </location>
</feature>
<comment type="caution">
    <text evidence="7">The sequence shown here is derived from an EMBL/GenBank/DDBJ whole genome shotgun (WGS) entry which is preliminary data.</text>
</comment>
<organism evidence="7">
    <name type="scientific">Caldiarchaeum subterraneum</name>
    <dbReference type="NCBI Taxonomy" id="311458"/>
    <lineage>
        <taxon>Archaea</taxon>
        <taxon>Nitrososphaerota</taxon>
        <taxon>Candidatus Caldarchaeales</taxon>
        <taxon>Candidatus Caldarchaeaceae</taxon>
        <taxon>Candidatus Caldarchaeum</taxon>
    </lineage>
</organism>
<feature type="transmembrane region" description="Helical" evidence="6">
    <location>
        <begin position="221"/>
        <end position="244"/>
    </location>
</feature>
<feature type="transmembrane region" description="Helical" evidence="6">
    <location>
        <begin position="67"/>
        <end position="86"/>
    </location>
</feature>
<evidence type="ECO:0000256" key="4">
    <source>
        <dbReference type="ARBA" id="ARBA00022989"/>
    </source>
</evidence>
<dbReference type="GO" id="GO:0005886">
    <property type="term" value="C:plasma membrane"/>
    <property type="evidence" value="ECO:0007669"/>
    <property type="project" value="UniProtKB-SubCell"/>
</dbReference>
<dbReference type="InterPro" id="IPR001851">
    <property type="entry name" value="ABC_transp_permease"/>
</dbReference>
<feature type="transmembrane region" description="Helical" evidence="6">
    <location>
        <begin position="301"/>
        <end position="321"/>
    </location>
</feature>
<feature type="transmembrane region" description="Helical" evidence="6">
    <location>
        <begin position="92"/>
        <end position="116"/>
    </location>
</feature>
<evidence type="ECO:0000256" key="6">
    <source>
        <dbReference type="SAM" id="Phobius"/>
    </source>
</evidence>
<sequence length="336" mass="35093">MSLAKLPFSTSRVLWTLLASAAIGITMYGLYLAGMRPARLLESGLLAMTPLAFAAVGECINEKSGQINIGIEGIFLISAVSGVYWAEVFNSGVVGVLMGGAFGGAVGAFLGVLNTYGKAEQVIAGMALNIMGSGLFQYLLMAIWAFPGIHIFPRSLVISRVSIPIAGGELAVSPLTLAAIATAVLATLMLYRTLIGLRIRAAGEKPESVDVAGLSVNRIRIMASTLGGFLAGLGGAFMPLGWFGGLVKEITAGRGFIALAAVVFSGLNPVTALAATFIFGFAEGIAFTIVVTPGVKEAIPFHFIQMVPYLLTIAILAVFATSRRFPRALGKPYVRE</sequence>
<feature type="transmembrane region" description="Helical" evidence="6">
    <location>
        <begin position="12"/>
        <end position="34"/>
    </location>
</feature>
<keyword evidence="4 6" id="KW-1133">Transmembrane helix</keyword>
<gene>
    <name evidence="7" type="ORF">ENM11_05895</name>
</gene>
<dbReference type="EMBL" id="DRWN01000049">
    <property type="protein sequence ID" value="HHK68667.1"/>
    <property type="molecule type" value="Genomic_DNA"/>
</dbReference>
<keyword evidence="5 6" id="KW-0472">Membrane</keyword>
<accession>A0A7C5Q709</accession>
<dbReference type="AlphaFoldDB" id="A0A7C5Q709"/>
<keyword evidence="3 6" id="KW-0812">Transmembrane</keyword>
<dbReference type="PANTHER" id="PTHR43370">
    <property type="entry name" value="SUGAR ABC TRANSPORTER INTEGRAL MEMBRANE PROTEIN-RELATED"/>
    <property type="match status" value="1"/>
</dbReference>
<reference evidence="7" key="1">
    <citation type="journal article" date="2020" name="mSystems">
        <title>Genome- and Community-Level Interaction Insights into Carbon Utilization and Element Cycling Functions of Hydrothermarchaeota in Hydrothermal Sediment.</title>
        <authorList>
            <person name="Zhou Z."/>
            <person name="Liu Y."/>
            <person name="Xu W."/>
            <person name="Pan J."/>
            <person name="Luo Z.H."/>
            <person name="Li M."/>
        </authorList>
    </citation>
    <scope>NUCLEOTIDE SEQUENCE [LARGE SCALE GENOMIC DNA]</scope>
    <source>
        <strain evidence="7">SpSt-1056</strain>
    </source>
</reference>
<evidence type="ECO:0000256" key="3">
    <source>
        <dbReference type="ARBA" id="ARBA00022692"/>
    </source>
</evidence>
<evidence type="ECO:0000256" key="5">
    <source>
        <dbReference type="ARBA" id="ARBA00023136"/>
    </source>
</evidence>
<evidence type="ECO:0000256" key="1">
    <source>
        <dbReference type="ARBA" id="ARBA00004651"/>
    </source>
</evidence>
<protein>
    <submittedName>
        <fullName evidence="7">ABC transporter permease</fullName>
    </submittedName>
</protein>